<keyword evidence="1" id="KW-1133">Transmembrane helix</keyword>
<name>A0A3L7JR56_9BACI</name>
<reference evidence="2 3" key="1">
    <citation type="submission" date="2018-10" db="EMBL/GenBank/DDBJ databases">
        <title>Falsibacillus sp. genome draft.</title>
        <authorList>
            <person name="Shi S."/>
        </authorList>
    </citation>
    <scope>NUCLEOTIDE SEQUENCE [LARGE SCALE GENOMIC DNA]</scope>
    <source>
        <strain evidence="2 3">GY 10110</strain>
    </source>
</reference>
<accession>A0A3L7JR56</accession>
<comment type="caution">
    <text evidence="2">The sequence shown here is derived from an EMBL/GenBank/DDBJ whole genome shotgun (WGS) entry which is preliminary data.</text>
</comment>
<evidence type="ECO:0000313" key="2">
    <source>
        <dbReference type="EMBL" id="RLQ93293.1"/>
    </source>
</evidence>
<sequence>MAGILSIFTFILPILFVIYVLYSLSTIKQQLREIKRHLQTEEKNILVPDEEIEKELEEEAEKYK</sequence>
<organism evidence="2 3">
    <name type="scientific">Falsibacillus albus</name>
    <dbReference type="NCBI Taxonomy" id="2478915"/>
    <lineage>
        <taxon>Bacteria</taxon>
        <taxon>Bacillati</taxon>
        <taxon>Bacillota</taxon>
        <taxon>Bacilli</taxon>
        <taxon>Bacillales</taxon>
        <taxon>Bacillaceae</taxon>
        <taxon>Falsibacillus</taxon>
    </lineage>
</organism>
<proteinExistence type="predicted"/>
<dbReference type="Proteomes" id="UP000276770">
    <property type="component" value="Unassembled WGS sequence"/>
</dbReference>
<dbReference type="RefSeq" id="WP_121681983.1">
    <property type="nucleotide sequence ID" value="NZ_RCVZ01000015.1"/>
</dbReference>
<protein>
    <submittedName>
        <fullName evidence="2">Uncharacterized protein</fullName>
    </submittedName>
</protein>
<feature type="transmembrane region" description="Helical" evidence="1">
    <location>
        <begin position="6"/>
        <end position="27"/>
    </location>
</feature>
<dbReference type="EMBL" id="RCVZ01000015">
    <property type="protein sequence ID" value="RLQ93293.1"/>
    <property type="molecule type" value="Genomic_DNA"/>
</dbReference>
<keyword evidence="1" id="KW-0472">Membrane</keyword>
<keyword evidence="3" id="KW-1185">Reference proteome</keyword>
<evidence type="ECO:0000256" key="1">
    <source>
        <dbReference type="SAM" id="Phobius"/>
    </source>
</evidence>
<dbReference type="AlphaFoldDB" id="A0A3L7JR56"/>
<gene>
    <name evidence="2" type="ORF">D9X91_17670</name>
</gene>
<keyword evidence="1" id="KW-0812">Transmembrane</keyword>
<evidence type="ECO:0000313" key="3">
    <source>
        <dbReference type="Proteomes" id="UP000276770"/>
    </source>
</evidence>